<proteinExistence type="inferred from homology"/>
<dbReference type="PANTHER" id="PTHR11811">
    <property type="entry name" value="6-PHOSPHOGLUCONATE DEHYDROGENASE"/>
    <property type="match status" value="1"/>
</dbReference>
<dbReference type="GO" id="GO:0019521">
    <property type="term" value="P:D-gluconate metabolic process"/>
    <property type="evidence" value="ECO:0007669"/>
    <property type="project" value="UniProtKB-KW"/>
</dbReference>
<dbReference type="Pfam" id="PF00393">
    <property type="entry name" value="6PGD"/>
    <property type="match status" value="1"/>
</dbReference>
<dbReference type="SUPFAM" id="SSF51735">
    <property type="entry name" value="NAD(P)-binding Rossmann-fold domains"/>
    <property type="match status" value="1"/>
</dbReference>
<dbReference type="InterPro" id="IPR004849">
    <property type="entry name" value="6DGDH_YqeC"/>
</dbReference>
<protein>
    <submittedName>
        <fullName evidence="5">6-phosphogluconate dehydrogenase (Decarboxylating)</fullName>
    </submittedName>
</protein>
<dbReference type="PRINTS" id="PR00076">
    <property type="entry name" value="6PGDHDRGNASE"/>
</dbReference>
<dbReference type="InterPro" id="IPR013328">
    <property type="entry name" value="6PGD_dom2"/>
</dbReference>
<dbReference type="Gene3D" id="1.10.1040.10">
    <property type="entry name" value="N-(1-d-carboxylethyl)-l-norvaline Dehydrogenase, domain 2"/>
    <property type="match status" value="1"/>
</dbReference>
<dbReference type="InterPro" id="IPR006115">
    <property type="entry name" value="6PGDH_NADP-bd"/>
</dbReference>
<keyword evidence="3" id="KW-0311">Gluconate utilization</keyword>
<dbReference type="SMART" id="SM01350">
    <property type="entry name" value="6PGD"/>
    <property type="match status" value="1"/>
</dbReference>
<accession>A0A1F5G9B5</accession>
<keyword evidence="2" id="KW-0560">Oxidoreductase</keyword>
<dbReference type="Pfam" id="PF03446">
    <property type="entry name" value="NAD_binding_2"/>
    <property type="match status" value="1"/>
</dbReference>
<dbReference type="NCBIfam" id="NF007161">
    <property type="entry name" value="PRK09599.1"/>
    <property type="match status" value="1"/>
</dbReference>
<dbReference type="SUPFAM" id="SSF48179">
    <property type="entry name" value="6-phosphogluconate dehydrogenase C-terminal domain-like"/>
    <property type="match status" value="1"/>
</dbReference>
<dbReference type="InterPro" id="IPR006183">
    <property type="entry name" value="Pgluconate_DH"/>
</dbReference>
<feature type="domain" description="6-phosphogluconate dehydrogenase C-terminal" evidence="4">
    <location>
        <begin position="174"/>
        <end position="309"/>
    </location>
</feature>
<dbReference type="GO" id="GO:0006098">
    <property type="term" value="P:pentose-phosphate shunt"/>
    <property type="evidence" value="ECO:0007669"/>
    <property type="project" value="InterPro"/>
</dbReference>
<reference evidence="5 6" key="1">
    <citation type="journal article" date="2016" name="Nat. Commun.">
        <title>Thousands of microbial genomes shed light on interconnected biogeochemical processes in an aquifer system.</title>
        <authorList>
            <person name="Anantharaman K."/>
            <person name="Brown C.T."/>
            <person name="Hug L.A."/>
            <person name="Sharon I."/>
            <person name="Castelle C.J."/>
            <person name="Probst A.J."/>
            <person name="Thomas B.C."/>
            <person name="Singh A."/>
            <person name="Wilkins M.J."/>
            <person name="Karaoz U."/>
            <person name="Brodie E.L."/>
            <person name="Williams K.H."/>
            <person name="Hubbard S.S."/>
            <person name="Banfield J.F."/>
        </authorList>
    </citation>
    <scope>NUCLEOTIDE SEQUENCE [LARGE SCALE GENOMIC DNA]</scope>
</reference>
<dbReference type="EMBL" id="MFBD01000028">
    <property type="protein sequence ID" value="OGD88460.1"/>
    <property type="molecule type" value="Genomic_DNA"/>
</dbReference>
<name>A0A1F5G9B5_9BACT</name>
<evidence type="ECO:0000313" key="6">
    <source>
        <dbReference type="Proteomes" id="UP000177369"/>
    </source>
</evidence>
<dbReference type="Gene3D" id="3.40.50.720">
    <property type="entry name" value="NAD(P)-binding Rossmann-like Domain"/>
    <property type="match status" value="1"/>
</dbReference>
<sequence>MQLGFIGLGKMGSRMVIKLFEGGHEVVAWNRTKEKVIALQEESKGSSGKLVAADSVEDLVKKLDKPRVVWSMLPAGDATEYILAEISKFVDKDDIVIDGGNTRFPDTQKRYEEFESKGVRFLGIGVSGGVIAEHEGYPLMAGGNSSAYVRIKPILDTLAKLGGGHEYFGEGGAGHFVKMVHNGIEYGYMQSIGEGFGVLEKSPYNLDLVKVAKLYTRGTLVSGFMMERVVESLEKDPKLESLDGVIDASGEGEWTISEGKKLNVPVNVIEESFEFRKKSKTDKNVSSTFAARLIAALRQAFGGHEVKKR</sequence>
<dbReference type="AlphaFoldDB" id="A0A1F5G9B5"/>
<evidence type="ECO:0000256" key="2">
    <source>
        <dbReference type="ARBA" id="ARBA00023002"/>
    </source>
</evidence>
<organism evidence="5 6">
    <name type="scientific">Candidatus Curtissbacteria bacterium RIFCSPHIGHO2_02_FULL_40_16b</name>
    <dbReference type="NCBI Taxonomy" id="1797714"/>
    <lineage>
        <taxon>Bacteria</taxon>
        <taxon>Candidatus Curtissiibacteriota</taxon>
    </lineage>
</organism>
<comment type="caution">
    <text evidence="5">The sequence shown here is derived from an EMBL/GenBank/DDBJ whole genome shotgun (WGS) entry which is preliminary data.</text>
</comment>
<dbReference type="InterPro" id="IPR008927">
    <property type="entry name" value="6-PGluconate_DH-like_C_sf"/>
</dbReference>
<dbReference type="GO" id="GO:0050661">
    <property type="term" value="F:NADP binding"/>
    <property type="evidence" value="ECO:0007669"/>
    <property type="project" value="InterPro"/>
</dbReference>
<dbReference type="Proteomes" id="UP000177369">
    <property type="component" value="Unassembled WGS sequence"/>
</dbReference>
<gene>
    <name evidence="5" type="ORF">A3D04_00940</name>
</gene>
<dbReference type="STRING" id="1797714.A3D04_00940"/>
<dbReference type="InterPro" id="IPR036291">
    <property type="entry name" value="NAD(P)-bd_dom_sf"/>
</dbReference>
<evidence type="ECO:0000256" key="1">
    <source>
        <dbReference type="ARBA" id="ARBA00008419"/>
    </source>
</evidence>
<comment type="similarity">
    <text evidence="1">Belongs to the 6-phosphogluconate dehydrogenase family.</text>
</comment>
<dbReference type="InterPro" id="IPR006114">
    <property type="entry name" value="6PGDH_C"/>
</dbReference>
<dbReference type="GO" id="GO:0004616">
    <property type="term" value="F:phosphogluconate dehydrogenase (decarboxylating) activity"/>
    <property type="evidence" value="ECO:0007669"/>
    <property type="project" value="InterPro"/>
</dbReference>
<evidence type="ECO:0000259" key="4">
    <source>
        <dbReference type="SMART" id="SM01350"/>
    </source>
</evidence>
<evidence type="ECO:0000313" key="5">
    <source>
        <dbReference type="EMBL" id="OGD88460.1"/>
    </source>
</evidence>
<dbReference type="NCBIfam" id="TIGR00872">
    <property type="entry name" value="gnd_rel"/>
    <property type="match status" value="1"/>
</dbReference>
<evidence type="ECO:0000256" key="3">
    <source>
        <dbReference type="ARBA" id="ARBA00023064"/>
    </source>
</evidence>